<feature type="region of interest" description="Disordered" evidence="8">
    <location>
        <begin position="410"/>
        <end position="528"/>
    </location>
</feature>
<dbReference type="InterPro" id="IPR011993">
    <property type="entry name" value="PH-like_dom_sf"/>
</dbReference>
<dbReference type="Gene3D" id="2.30.29.30">
    <property type="entry name" value="Pleckstrin-homology domain (PH domain)/Phosphotyrosine-binding domain (PTB)"/>
    <property type="match status" value="1"/>
</dbReference>
<dbReference type="FunFam" id="1.10.472.80:FF:000003">
    <property type="entry name" value="Putative TBC1 domain family member 1"/>
    <property type="match status" value="1"/>
</dbReference>
<dbReference type="PANTHER" id="PTHR47219:SF18">
    <property type="entry name" value="TBC1 DOMAIN FAMILY MEMBER 1 ISOFORM X1"/>
    <property type="match status" value="1"/>
</dbReference>
<dbReference type="InterPro" id="IPR006020">
    <property type="entry name" value="PTB/PI_dom"/>
</dbReference>
<gene>
    <name evidence="11" type="ORF">GDO78_011581</name>
</gene>
<dbReference type="GO" id="GO:0005634">
    <property type="term" value="C:nucleus"/>
    <property type="evidence" value="ECO:0007669"/>
    <property type="project" value="UniProtKB-SubCell"/>
</dbReference>
<dbReference type="SMART" id="SM00462">
    <property type="entry name" value="PTB"/>
    <property type="match status" value="1"/>
</dbReference>
<evidence type="ECO:0000256" key="7">
    <source>
        <dbReference type="SAM" id="Coils"/>
    </source>
</evidence>
<feature type="region of interest" description="Disordered" evidence="8">
    <location>
        <begin position="124"/>
        <end position="174"/>
    </location>
</feature>
<dbReference type="Gene3D" id="1.10.8.270">
    <property type="entry name" value="putative rabgap domain of human tbc1 domain family member 14 like domains"/>
    <property type="match status" value="1"/>
</dbReference>
<dbReference type="EMBL" id="WNTK01000007">
    <property type="protein sequence ID" value="KAG9479628.1"/>
    <property type="molecule type" value="Genomic_DNA"/>
</dbReference>
<dbReference type="Pfam" id="PF11830">
    <property type="entry name" value="DUF3350"/>
    <property type="match status" value="1"/>
</dbReference>
<feature type="compositionally biased region" description="Low complexity" evidence="8">
    <location>
        <begin position="442"/>
        <end position="457"/>
    </location>
</feature>
<feature type="coiled-coil region" evidence="7">
    <location>
        <begin position="977"/>
        <end position="1046"/>
    </location>
</feature>
<evidence type="ECO:0000256" key="2">
    <source>
        <dbReference type="ARBA" id="ARBA00022468"/>
    </source>
</evidence>
<dbReference type="GO" id="GO:0005096">
    <property type="term" value="F:GTPase activator activity"/>
    <property type="evidence" value="ECO:0007669"/>
    <property type="project" value="UniProtKB-KW"/>
</dbReference>
<evidence type="ECO:0000256" key="3">
    <source>
        <dbReference type="ARBA" id="ARBA00022553"/>
    </source>
</evidence>
<feature type="domain" description="Rab-GAP TBC" evidence="10">
    <location>
        <begin position="697"/>
        <end position="891"/>
    </location>
</feature>
<sequence>MKARLQRLISIHLDTGQEKENKVPEIIGSIRQAGKLARQEEIHSHLCDGDDAFSKKFEVLFCGRVIVAHKKAPPALIDECIEKFNHVSSSKEKDLDDPLPQLDTSSRIAFGDKLRSVFHSTFTEDDKNKPMRKSYSQPGLRSNSFKREWEDGRHSLPGSFEENDNSLDTKSSGEVRNCVQPTDMAENQTMLFTIGQSEVYLISPDTKKIVIEKSFKEISFCSQGIQHVDHFGFICREPLHTGGCHFVCYVFRCANEALVDEIMLTLKQAFSVAAVQQNTKTHMLLCDGCPMQCMHKLCERIEGLPPSKTKLELQKHITTLNNDEQASVFEEVQKIRPRTEQRENELVISRLRCLYEEKQRDHVHCVEPKQVSQISSNPLNELQISASRFRLELFKSKAKRSLTESLESILSRGNKNRSQQDSTGSIDYDSLICSPLESNSKEPSLSEVETTTSLETPLKAHGSMGDLPKLAEGSPSEDPGELSHQGFRRRANTLSHFPVTSQDLPEPVQKTPSVPQRKLMRHHSVSTETPLKRNDFECKSVHSEAACSSPVRTRRHSWRQQIFLRVATPQKGCDSPNRYEERSEVGDIPPRSPLQPVCEDGPFGTVCVLRNRTPEELRELWKKAIIQQIILLRMEKENQKLQASENDLQNKRLKLDYEEITPCLKDVTLVWEKMLSTPGRVKIKADMEKIHAAVGQGVPRHHRGEIWKFLAEQYQLRHQMPSKSPIKDVPYKELLKQLTTQQHAILIDLGRTFPTHPYFSAQLGAGQLSLYNILKAYSLLDPEVGYCQGLSFVAGVLLLHMSEEDAFKLLKFLMYNMGLRKQYRPDMVTLQIQMYQLSRLLHDYHRDLYNHLEEYEIGPSLYAAPWFLTMFASQFPLGFVARVFDMIYLQGSEVIFKVALSLLGSHKPLILQQENLESIVDFIKNTLPNLGLVQMEKTINQVFEMDISKQLQDYEVEYHVLQDELIDSSPLSDNQRINKLEKTNNTLRKQNFDLLEELQVSKGRIQILESTIDNLQTNEVKLKQSVRTLELERSALLNTIEDLKKQLLEPQDISSRINHDP</sequence>
<organism evidence="11 12">
    <name type="scientific">Eleutherodactylus coqui</name>
    <name type="common">Puerto Rican coqui</name>
    <dbReference type="NCBI Taxonomy" id="57060"/>
    <lineage>
        <taxon>Eukaryota</taxon>
        <taxon>Metazoa</taxon>
        <taxon>Chordata</taxon>
        <taxon>Craniata</taxon>
        <taxon>Vertebrata</taxon>
        <taxon>Euteleostomi</taxon>
        <taxon>Amphibia</taxon>
        <taxon>Batrachia</taxon>
        <taxon>Anura</taxon>
        <taxon>Neobatrachia</taxon>
        <taxon>Hyloidea</taxon>
        <taxon>Eleutherodactylidae</taxon>
        <taxon>Eleutherodactylinae</taxon>
        <taxon>Eleutherodactylus</taxon>
        <taxon>Eleutherodactylus</taxon>
    </lineage>
</organism>
<dbReference type="SUPFAM" id="SSF50729">
    <property type="entry name" value="PH domain-like"/>
    <property type="match status" value="1"/>
</dbReference>
<dbReference type="InterPro" id="IPR000195">
    <property type="entry name" value="Rab-GAP-TBC_dom"/>
</dbReference>
<dbReference type="Proteomes" id="UP000770717">
    <property type="component" value="Unassembled WGS sequence"/>
</dbReference>
<evidence type="ECO:0000313" key="11">
    <source>
        <dbReference type="EMBL" id="KAG9479628.1"/>
    </source>
</evidence>
<evidence type="ECO:0000256" key="8">
    <source>
        <dbReference type="SAM" id="MobiDB-lite"/>
    </source>
</evidence>
<dbReference type="PROSITE" id="PS01179">
    <property type="entry name" value="PID"/>
    <property type="match status" value="1"/>
</dbReference>
<comment type="subcellular location">
    <subcellularLocation>
        <location evidence="1">Nucleus</location>
    </subcellularLocation>
</comment>
<protein>
    <recommendedName>
        <fullName evidence="6">TBC1 domain family member 1</fullName>
    </recommendedName>
</protein>
<keyword evidence="12" id="KW-1185">Reference proteome</keyword>
<evidence type="ECO:0000256" key="4">
    <source>
        <dbReference type="ARBA" id="ARBA00023242"/>
    </source>
</evidence>
<dbReference type="Pfam" id="PF00566">
    <property type="entry name" value="RabGAP-TBC"/>
    <property type="match status" value="1"/>
</dbReference>
<name>A0A8J6K3K0_ELECQ</name>
<evidence type="ECO:0000313" key="12">
    <source>
        <dbReference type="Proteomes" id="UP000770717"/>
    </source>
</evidence>
<dbReference type="FunFam" id="1.10.8.270:FF:000001">
    <property type="entry name" value="TBC1 domain family member 1"/>
    <property type="match status" value="1"/>
</dbReference>
<dbReference type="SMART" id="SM00164">
    <property type="entry name" value="TBC"/>
    <property type="match status" value="1"/>
</dbReference>
<dbReference type="Gene3D" id="1.10.472.80">
    <property type="entry name" value="Ypt/Rab-GAP domain of gyp1p, domain 3"/>
    <property type="match status" value="1"/>
</dbReference>
<proteinExistence type="predicted"/>
<feature type="compositionally biased region" description="Polar residues" evidence="8">
    <location>
        <begin position="134"/>
        <end position="143"/>
    </location>
</feature>
<keyword evidence="3" id="KW-0597">Phosphoprotein</keyword>
<comment type="function">
    <text evidence="5">May act as a GTPase-activating protein for Rab family protein(s). May play a role in the cell cycle and differentiation of various tissues. Involved in the trafficking and translocation of GLUT4-containing vesicles and insulin-stimulated glucose uptake into cells.</text>
</comment>
<dbReference type="Pfam" id="PF00640">
    <property type="entry name" value="PID"/>
    <property type="match status" value="1"/>
</dbReference>
<comment type="caution">
    <text evidence="11">The sequence shown here is derived from an EMBL/GenBank/DDBJ whole genome shotgun (WGS) entry which is preliminary data.</text>
</comment>
<keyword evidence="7" id="KW-0175">Coiled coil</keyword>
<dbReference type="PROSITE" id="PS50086">
    <property type="entry name" value="TBC_RABGAP"/>
    <property type="match status" value="1"/>
</dbReference>
<dbReference type="InterPro" id="IPR035969">
    <property type="entry name" value="Rab-GAP_TBC_sf"/>
</dbReference>
<dbReference type="CDD" id="cd01269">
    <property type="entry name" value="PTB_TBC1D1_like"/>
    <property type="match status" value="1"/>
</dbReference>
<dbReference type="AlphaFoldDB" id="A0A8J6K3K0"/>
<evidence type="ECO:0000256" key="1">
    <source>
        <dbReference type="ARBA" id="ARBA00004123"/>
    </source>
</evidence>
<evidence type="ECO:0000259" key="9">
    <source>
        <dbReference type="PROSITE" id="PS01179"/>
    </source>
</evidence>
<dbReference type="Gene3D" id="1.10.10.2750">
    <property type="match status" value="1"/>
</dbReference>
<dbReference type="InterPro" id="IPR021785">
    <property type="entry name" value="DUF3350"/>
</dbReference>
<evidence type="ECO:0000256" key="6">
    <source>
        <dbReference type="ARBA" id="ARBA00072011"/>
    </source>
</evidence>
<dbReference type="OrthoDB" id="295078at2759"/>
<feature type="compositionally biased region" description="Polar residues" evidence="8">
    <location>
        <begin position="492"/>
        <end position="503"/>
    </location>
</feature>
<evidence type="ECO:0000259" key="10">
    <source>
        <dbReference type="PROSITE" id="PS50086"/>
    </source>
</evidence>
<feature type="compositionally biased region" description="Polar residues" evidence="8">
    <location>
        <begin position="410"/>
        <end position="425"/>
    </location>
</feature>
<dbReference type="SUPFAM" id="SSF47923">
    <property type="entry name" value="Ypt/Rab-GAP domain of gyp1p"/>
    <property type="match status" value="2"/>
</dbReference>
<evidence type="ECO:0000256" key="5">
    <source>
        <dbReference type="ARBA" id="ARBA00055418"/>
    </source>
</evidence>
<reference evidence="11" key="1">
    <citation type="thesis" date="2020" institute="ProQuest LLC" country="789 East Eisenhower Parkway, Ann Arbor, MI, USA">
        <title>Comparative Genomics and Chromosome Evolution.</title>
        <authorList>
            <person name="Mudd A.B."/>
        </authorList>
    </citation>
    <scope>NUCLEOTIDE SEQUENCE</scope>
    <source>
        <strain evidence="11">HN-11 Male</strain>
        <tissue evidence="11">Kidney and liver</tissue>
    </source>
</reference>
<dbReference type="FunFam" id="1.10.10.2750:FF:000001">
    <property type="entry name" value="TBC1 domain family member 1 isoform X2"/>
    <property type="match status" value="1"/>
</dbReference>
<feature type="region of interest" description="Disordered" evidence="8">
    <location>
        <begin position="572"/>
        <end position="595"/>
    </location>
</feature>
<keyword evidence="4" id="KW-0539">Nucleus</keyword>
<dbReference type="PANTHER" id="PTHR47219">
    <property type="entry name" value="RAB GTPASE-ACTIVATING PROTEIN 1-LIKE"/>
    <property type="match status" value="1"/>
</dbReference>
<keyword evidence="2" id="KW-0343">GTPase activation</keyword>
<accession>A0A8J6K3K0</accession>
<feature type="compositionally biased region" description="Basic and acidic residues" evidence="8">
    <location>
        <begin position="145"/>
        <end position="154"/>
    </location>
</feature>
<dbReference type="InterPro" id="IPR050302">
    <property type="entry name" value="Rab_GAP_TBC_domain"/>
</dbReference>
<feature type="domain" description="PID" evidence="9">
    <location>
        <begin position="152"/>
        <end position="273"/>
    </location>
</feature>